<dbReference type="Gene3D" id="6.20.210.10">
    <property type="entry name" value="Nin one binding (NOB1), Zn-ribbon-like"/>
    <property type="match status" value="1"/>
</dbReference>
<dbReference type="PANTHER" id="PTHR12814:SF2">
    <property type="entry name" value="RNA-BINDING PROTEIN NOB1"/>
    <property type="match status" value="1"/>
</dbReference>
<dbReference type="GO" id="GO:0030688">
    <property type="term" value="C:preribosome, small subunit precursor"/>
    <property type="evidence" value="ECO:0007669"/>
    <property type="project" value="TreeGrafter"/>
</dbReference>
<evidence type="ECO:0000256" key="6">
    <source>
        <dbReference type="ARBA" id="ARBA00023242"/>
    </source>
</evidence>
<gene>
    <name evidence="12" type="ORF">BDY21DRAFT_365414</name>
</gene>
<keyword evidence="13" id="KW-1185">Reference proteome</keyword>
<keyword evidence="4" id="KW-0378">Hydrolase</keyword>
<evidence type="ECO:0000256" key="9">
    <source>
        <dbReference type="SAM" id="MobiDB-lite"/>
    </source>
</evidence>
<comment type="function">
    <text evidence="7">Required for the synthesis of 40S ribosome subunits. Has a role in processing 20S pre-rRNA into the mature 18S rRNA, where it is required for cleavage at the 3' end of the mature 18S rRNA (D-site). Accompanies the 20S pre-rRNA from the nucleus to the cytoplasm.</text>
</comment>
<dbReference type="OrthoDB" id="446759at2759"/>
<feature type="region of interest" description="Disordered" evidence="9">
    <location>
        <begin position="422"/>
        <end position="457"/>
    </location>
</feature>
<feature type="compositionally biased region" description="Polar residues" evidence="9">
    <location>
        <begin position="223"/>
        <end position="239"/>
    </location>
</feature>
<keyword evidence="3 7" id="KW-0479">Metal-binding</keyword>
<evidence type="ECO:0000256" key="7">
    <source>
        <dbReference type="PIRNR" id="PIRNR037125"/>
    </source>
</evidence>
<dbReference type="InterPro" id="IPR014881">
    <property type="entry name" value="NOB1_Zn-bd"/>
</dbReference>
<keyword evidence="5 7" id="KW-0862">Zinc</keyword>
<evidence type="ECO:0000313" key="12">
    <source>
        <dbReference type="EMBL" id="KAF2455687.1"/>
    </source>
</evidence>
<dbReference type="GO" id="GO:0004521">
    <property type="term" value="F:RNA endonuclease activity"/>
    <property type="evidence" value="ECO:0007669"/>
    <property type="project" value="UniProtKB-UniRule"/>
</dbReference>
<evidence type="ECO:0000256" key="5">
    <source>
        <dbReference type="ARBA" id="ARBA00022833"/>
    </source>
</evidence>
<name>A0A6A6NW39_9PEZI</name>
<dbReference type="GO" id="GO:0046872">
    <property type="term" value="F:metal ion binding"/>
    <property type="evidence" value="ECO:0007669"/>
    <property type="project" value="UniProtKB-UniRule"/>
</dbReference>
<feature type="domain" description="Nin one binding (NOB1) Zn-ribbon-like" evidence="10">
    <location>
        <begin position="362"/>
        <end position="432"/>
    </location>
</feature>
<evidence type="ECO:0000256" key="1">
    <source>
        <dbReference type="ARBA" id="ARBA00005858"/>
    </source>
</evidence>
<comment type="subcellular location">
    <subcellularLocation>
        <location evidence="7">Nucleus</location>
        <location evidence="7">Nucleolus</location>
    </subcellularLocation>
</comment>
<feature type="compositionally biased region" description="Basic and acidic residues" evidence="9">
    <location>
        <begin position="174"/>
        <end position="185"/>
    </location>
</feature>
<evidence type="ECO:0000256" key="8">
    <source>
        <dbReference type="PIRSR" id="PIRSR037125-1"/>
    </source>
</evidence>
<dbReference type="InterPro" id="IPR033411">
    <property type="entry name" value="Ribonuclease_PIN"/>
</dbReference>
<sequence>MDAKLETAKPVHSLVLDAGPIISNSPSVSTLLAHSEQLYTVPAVLAEIRDAATRSRVETTLSPFLKPRAPRAASVKVVSDFAAKTGDLAALSGPDLQVLALAYELECERNGGDWRLRRVPGQKGLNGPKPQELRDKERKEKQPKGNEEAKEEAKGQTEVSSAVSLENTPPDHAIATDERNSRDPLAESTFETFPKGTAEMIRGSEKADQVEEAAPEPEKSDGQEQPNGVPQQADTTGDLSNAASSMTISATTADENVNPSNSPTVTNNNNAEYQSNPTKQESQDAISLSSSDSDSDGWITPSNIKKHQLADMTGSSRGATQQPPAHMAVATLTSDFAMQNVLLQMNLHLLGSGAGSNALPRVRHLRSSILRCHACFATTREQARQFCPRCGGPTLTRVGCSVDAETGRTRLHLKRNFQWNNRGNRYSVPKPVADSASGKAGGGKKKGSGGGKGGWGQDLILAEDQKEYVRAVQQAKREKKRDLMDEDYLPAILSGDRSGLGGGGRPKVGAGRNVNSRKR</sequence>
<dbReference type="FunFam" id="3.40.50.1010:FF:000020">
    <property type="entry name" value="20S-pre-rRNA D-site endonuclease NOB1"/>
    <property type="match status" value="1"/>
</dbReference>
<organism evidence="12 13">
    <name type="scientific">Lineolata rhizophorae</name>
    <dbReference type="NCBI Taxonomy" id="578093"/>
    <lineage>
        <taxon>Eukaryota</taxon>
        <taxon>Fungi</taxon>
        <taxon>Dikarya</taxon>
        <taxon>Ascomycota</taxon>
        <taxon>Pezizomycotina</taxon>
        <taxon>Dothideomycetes</taxon>
        <taxon>Dothideomycetes incertae sedis</taxon>
        <taxon>Lineolatales</taxon>
        <taxon>Lineolataceae</taxon>
        <taxon>Lineolata</taxon>
    </lineage>
</organism>
<feature type="binding site" evidence="8">
    <location>
        <position position="390"/>
    </location>
    <ligand>
        <name>Zn(2+)</name>
        <dbReference type="ChEBI" id="CHEBI:29105"/>
    </ligand>
</feature>
<feature type="domain" description="Ribonuclease PIN" evidence="11">
    <location>
        <begin position="14"/>
        <end position="105"/>
    </location>
</feature>
<feature type="binding site" evidence="8">
    <location>
        <position position="387"/>
    </location>
    <ligand>
        <name>Zn(2+)</name>
        <dbReference type="ChEBI" id="CHEBI:29105"/>
    </ligand>
</feature>
<evidence type="ECO:0000259" key="10">
    <source>
        <dbReference type="Pfam" id="PF08772"/>
    </source>
</evidence>
<feature type="compositionally biased region" description="Low complexity" evidence="9">
    <location>
        <begin position="240"/>
        <end position="270"/>
    </location>
</feature>
<accession>A0A6A6NW39</accession>
<dbReference type="Gene3D" id="3.40.50.1010">
    <property type="entry name" value="5'-nuclease"/>
    <property type="match status" value="1"/>
</dbReference>
<evidence type="ECO:0000313" key="13">
    <source>
        <dbReference type="Proteomes" id="UP000799766"/>
    </source>
</evidence>
<comment type="similarity">
    <text evidence="1 7">Belongs to the NOB1 family.</text>
</comment>
<dbReference type="PIRSF" id="PIRSF037125">
    <property type="entry name" value="D-site_20S_pre-rRNA_nuclease"/>
    <property type="match status" value="1"/>
</dbReference>
<dbReference type="EMBL" id="MU001686">
    <property type="protein sequence ID" value="KAF2455687.1"/>
    <property type="molecule type" value="Genomic_DNA"/>
</dbReference>
<dbReference type="CDD" id="cd09876">
    <property type="entry name" value="PIN_Nob1-like"/>
    <property type="match status" value="1"/>
</dbReference>
<dbReference type="InterPro" id="IPR039907">
    <property type="entry name" value="NOB1"/>
</dbReference>
<feature type="binding site" evidence="8">
    <location>
        <position position="372"/>
    </location>
    <ligand>
        <name>Zn(2+)</name>
        <dbReference type="ChEBI" id="CHEBI:29105"/>
    </ligand>
</feature>
<dbReference type="Proteomes" id="UP000799766">
    <property type="component" value="Unassembled WGS sequence"/>
</dbReference>
<dbReference type="SUPFAM" id="SSF144206">
    <property type="entry name" value="NOB1 zinc finger-like"/>
    <property type="match status" value="1"/>
</dbReference>
<keyword evidence="6 7" id="KW-0539">Nucleus</keyword>
<evidence type="ECO:0000256" key="3">
    <source>
        <dbReference type="ARBA" id="ARBA00022723"/>
    </source>
</evidence>
<evidence type="ECO:0000256" key="4">
    <source>
        <dbReference type="ARBA" id="ARBA00022801"/>
    </source>
</evidence>
<dbReference type="Pfam" id="PF17146">
    <property type="entry name" value="PIN_6"/>
    <property type="match status" value="1"/>
</dbReference>
<dbReference type="InterPro" id="IPR017117">
    <property type="entry name" value="Nob1_euk"/>
</dbReference>
<protein>
    <recommendedName>
        <fullName evidence="7">20S-pre-rRNA D-site endonuclease NOB1</fullName>
    </recommendedName>
</protein>
<dbReference type="AlphaFoldDB" id="A0A6A6NW39"/>
<feature type="binding site" evidence="8">
    <location>
        <position position="375"/>
    </location>
    <ligand>
        <name>Zn(2+)</name>
        <dbReference type="ChEBI" id="CHEBI:29105"/>
    </ligand>
</feature>
<reference evidence="12" key="1">
    <citation type="journal article" date="2020" name="Stud. Mycol.">
        <title>101 Dothideomycetes genomes: a test case for predicting lifestyles and emergence of pathogens.</title>
        <authorList>
            <person name="Haridas S."/>
            <person name="Albert R."/>
            <person name="Binder M."/>
            <person name="Bloem J."/>
            <person name="Labutti K."/>
            <person name="Salamov A."/>
            <person name="Andreopoulos B."/>
            <person name="Baker S."/>
            <person name="Barry K."/>
            <person name="Bills G."/>
            <person name="Bluhm B."/>
            <person name="Cannon C."/>
            <person name="Castanera R."/>
            <person name="Culley D."/>
            <person name="Daum C."/>
            <person name="Ezra D."/>
            <person name="Gonzalez J."/>
            <person name="Henrissat B."/>
            <person name="Kuo A."/>
            <person name="Liang C."/>
            <person name="Lipzen A."/>
            <person name="Lutzoni F."/>
            <person name="Magnuson J."/>
            <person name="Mondo S."/>
            <person name="Nolan M."/>
            <person name="Ohm R."/>
            <person name="Pangilinan J."/>
            <person name="Park H.-J."/>
            <person name="Ramirez L."/>
            <person name="Alfaro M."/>
            <person name="Sun H."/>
            <person name="Tritt A."/>
            <person name="Yoshinaga Y."/>
            <person name="Zwiers L.-H."/>
            <person name="Turgeon B."/>
            <person name="Goodwin S."/>
            <person name="Spatafora J."/>
            <person name="Crous P."/>
            <person name="Grigoriev I."/>
        </authorList>
    </citation>
    <scope>NUCLEOTIDE SEQUENCE</scope>
    <source>
        <strain evidence="12">ATCC 16933</strain>
    </source>
</reference>
<feature type="compositionally biased region" description="Polar residues" evidence="9">
    <location>
        <begin position="157"/>
        <end position="167"/>
    </location>
</feature>
<feature type="region of interest" description="Disordered" evidence="9">
    <location>
        <begin position="492"/>
        <end position="519"/>
    </location>
</feature>
<dbReference type="Pfam" id="PF08772">
    <property type="entry name" value="Zn_ribbon_NOB1"/>
    <property type="match status" value="1"/>
</dbReference>
<feature type="region of interest" description="Disordered" evidence="9">
    <location>
        <begin position="114"/>
        <end position="299"/>
    </location>
</feature>
<dbReference type="InterPro" id="IPR036283">
    <property type="entry name" value="NOB1_Zf-like_sf"/>
</dbReference>
<dbReference type="GO" id="GO:0005730">
    <property type="term" value="C:nucleolus"/>
    <property type="evidence" value="ECO:0007669"/>
    <property type="project" value="UniProtKB-SubCell"/>
</dbReference>
<feature type="compositionally biased region" description="Polar residues" evidence="9">
    <location>
        <begin position="271"/>
        <end position="280"/>
    </location>
</feature>
<evidence type="ECO:0000256" key="2">
    <source>
        <dbReference type="ARBA" id="ARBA00022722"/>
    </source>
</evidence>
<keyword evidence="2" id="KW-0540">Nuclease</keyword>
<dbReference type="PANTHER" id="PTHR12814">
    <property type="entry name" value="RNA-BINDING PROTEIN NOB1"/>
    <property type="match status" value="1"/>
</dbReference>
<feature type="compositionally biased region" description="Low complexity" evidence="9">
    <location>
        <begin position="283"/>
        <end position="292"/>
    </location>
</feature>
<feature type="compositionally biased region" description="Basic and acidic residues" evidence="9">
    <location>
        <begin position="131"/>
        <end position="155"/>
    </location>
</feature>
<dbReference type="GO" id="GO:0016787">
    <property type="term" value="F:hydrolase activity"/>
    <property type="evidence" value="ECO:0007669"/>
    <property type="project" value="UniProtKB-KW"/>
</dbReference>
<evidence type="ECO:0000259" key="11">
    <source>
        <dbReference type="Pfam" id="PF17146"/>
    </source>
</evidence>
<dbReference type="GO" id="GO:0030490">
    <property type="term" value="P:maturation of SSU-rRNA"/>
    <property type="evidence" value="ECO:0007669"/>
    <property type="project" value="TreeGrafter"/>
</dbReference>
<dbReference type="GO" id="GO:0005737">
    <property type="term" value="C:cytoplasm"/>
    <property type="evidence" value="ECO:0007669"/>
    <property type="project" value="UniProtKB-ARBA"/>
</dbReference>
<proteinExistence type="inferred from homology"/>